<dbReference type="PANTHER" id="PTHR30346">
    <property type="entry name" value="TRANSCRIPTIONAL DUAL REGULATOR HCAR-RELATED"/>
    <property type="match status" value="1"/>
</dbReference>
<name>A0A074U8T5_9RHOB</name>
<evidence type="ECO:0000256" key="4">
    <source>
        <dbReference type="ARBA" id="ARBA00023163"/>
    </source>
</evidence>
<keyword evidence="7" id="KW-1185">Reference proteome</keyword>
<dbReference type="Gene3D" id="3.40.190.10">
    <property type="entry name" value="Periplasmic binding protein-like II"/>
    <property type="match status" value="2"/>
</dbReference>
<sequence>MELKRLKYFLAVAEELHFGRAATRLEIAQPPLSRQIAALEAELGVQLFDRSRSQIRLTQAGGVLQSHARQILARLDAAYRETREIGSGAGGHLRIGFVGSASHGVLPALIKSYRAAHPGVELALQALNNAALHSALVEREIDIAVARPELKDEEFRRELLCREPLILALPDNCTQAEQPVVRMSDLAQETFVLYPTRPRPSYADTVLGICEREGFTPRAVDMVQDFQSAISLVSVGAGIAVVPESVQHTQRPGVTYRPYAGHNPGTALSVHARRDNRAPQVINFLDETRSYARTHHLT</sequence>
<dbReference type="PROSITE" id="PS50931">
    <property type="entry name" value="HTH_LYSR"/>
    <property type="match status" value="1"/>
</dbReference>
<dbReference type="InterPro" id="IPR005119">
    <property type="entry name" value="LysR_subst-bd"/>
</dbReference>
<dbReference type="PANTHER" id="PTHR30346:SF17">
    <property type="entry name" value="LYSR FAMILY TRANSCRIPTIONAL REGULATOR"/>
    <property type="match status" value="1"/>
</dbReference>
<dbReference type="GO" id="GO:0003677">
    <property type="term" value="F:DNA binding"/>
    <property type="evidence" value="ECO:0007669"/>
    <property type="project" value="UniProtKB-KW"/>
</dbReference>
<dbReference type="InterPro" id="IPR036388">
    <property type="entry name" value="WH-like_DNA-bd_sf"/>
</dbReference>
<dbReference type="CDD" id="cd08414">
    <property type="entry name" value="PBP2_LTTR_aromatics_like"/>
    <property type="match status" value="1"/>
</dbReference>
<dbReference type="GO" id="GO:0003700">
    <property type="term" value="F:DNA-binding transcription factor activity"/>
    <property type="evidence" value="ECO:0007669"/>
    <property type="project" value="InterPro"/>
</dbReference>
<evidence type="ECO:0000256" key="3">
    <source>
        <dbReference type="ARBA" id="ARBA00023125"/>
    </source>
</evidence>
<evidence type="ECO:0000256" key="2">
    <source>
        <dbReference type="ARBA" id="ARBA00023015"/>
    </source>
</evidence>
<accession>A0A074U8T5</accession>
<dbReference type="Pfam" id="PF00126">
    <property type="entry name" value="HTH_1"/>
    <property type="match status" value="1"/>
</dbReference>
<dbReference type="Gene3D" id="1.10.10.10">
    <property type="entry name" value="Winged helix-like DNA-binding domain superfamily/Winged helix DNA-binding domain"/>
    <property type="match status" value="1"/>
</dbReference>
<keyword evidence="3" id="KW-0238">DNA-binding</keyword>
<evidence type="ECO:0000259" key="5">
    <source>
        <dbReference type="PROSITE" id="PS50931"/>
    </source>
</evidence>
<feature type="domain" description="HTH lysR-type" evidence="5">
    <location>
        <begin position="1"/>
        <end position="58"/>
    </location>
</feature>
<proteinExistence type="inferred from homology"/>
<dbReference type="InterPro" id="IPR036390">
    <property type="entry name" value="WH_DNA-bd_sf"/>
</dbReference>
<evidence type="ECO:0000256" key="1">
    <source>
        <dbReference type="ARBA" id="ARBA00009437"/>
    </source>
</evidence>
<dbReference type="GO" id="GO:0032993">
    <property type="term" value="C:protein-DNA complex"/>
    <property type="evidence" value="ECO:0007669"/>
    <property type="project" value="TreeGrafter"/>
</dbReference>
<dbReference type="Proteomes" id="UP000027725">
    <property type="component" value="Unassembled WGS sequence"/>
</dbReference>
<evidence type="ECO:0000313" key="6">
    <source>
        <dbReference type="EMBL" id="KEP71092.1"/>
    </source>
</evidence>
<dbReference type="Pfam" id="PF03466">
    <property type="entry name" value="LysR_substrate"/>
    <property type="match status" value="1"/>
</dbReference>
<dbReference type="EMBL" id="JHEH01000003">
    <property type="protein sequence ID" value="KEP71092.1"/>
    <property type="molecule type" value="Genomic_DNA"/>
</dbReference>
<dbReference type="eggNOG" id="COG0583">
    <property type="taxonomic scope" value="Bacteria"/>
</dbReference>
<dbReference type="FunFam" id="1.10.10.10:FF:000001">
    <property type="entry name" value="LysR family transcriptional regulator"/>
    <property type="match status" value="1"/>
</dbReference>
<keyword evidence="2" id="KW-0805">Transcription regulation</keyword>
<gene>
    <name evidence="6" type="ORF">DL1_10610</name>
</gene>
<comment type="similarity">
    <text evidence="1">Belongs to the LysR transcriptional regulatory family.</text>
</comment>
<organism evidence="6 7">
    <name type="scientific">Thioclava dalianensis</name>
    <dbReference type="NCBI Taxonomy" id="1185766"/>
    <lineage>
        <taxon>Bacteria</taxon>
        <taxon>Pseudomonadati</taxon>
        <taxon>Pseudomonadota</taxon>
        <taxon>Alphaproteobacteria</taxon>
        <taxon>Rhodobacterales</taxon>
        <taxon>Paracoccaceae</taxon>
        <taxon>Thioclava</taxon>
    </lineage>
</organism>
<dbReference type="SUPFAM" id="SSF46785">
    <property type="entry name" value="Winged helix' DNA-binding domain"/>
    <property type="match status" value="1"/>
</dbReference>
<protein>
    <submittedName>
        <fullName evidence="6">LysR family transcriptional regulator</fullName>
    </submittedName>
</protein>
<dbReference type="AlphaFoldDB" id="A0A074U8T5"/>
<dbReference type="PRINTS" id="PR00039">
    <property type="entry name" value="HTHLYSR"/>
</dbReference>
<dbReference type="SUPFAM" id="SSF53850">
    <property type="entry name" value="Periplasmic binding protein-like II"/>
    <property type="match status" value="1"/>
</dbReference>
<comment type="caution">
    <text evidence="6">The sequence shown here is derived from an EMBL/GenBank/DDBJ whole genome shotgun (WGS) entry which is preliminary data.</text>
</comment>
<dbReference type="OrthoDB" id="9815174at2"/>
<evidence type="ECO:0000313" key="7">
    <source>
        <dbReference type="Proteomes" id="UP000027725"/>
    </source>
</evidence>
<keyword evidence="4" id="KW-0804">Transcription</keyword>
<dbReference type="STRING" id="1185766.SAMN05216224_103172"/>
<reference evidence="6 7" key="1">
    <citation type="submission" date="2014-03" db="EMBL/GenBank/DDBJ databases">
        <title>The draft genome sequence of Thioclava dalianensis DLFJ1-1.</title>
        <authorList>
            <person name="Lai Q."/>
            <person name="Shao Z."/>
        </authorList>
    </citation>
    <scope>NUCLEOTIDE SEQUENCE [LARGE SCALE GENOMIC DNA]</scope>
    <source>
        <strain evidence="6 7">DLFJ1-1</strain>
    </source>
</reference>
<dbReference type="InterPro" id="IPR000847">
    <property type="entry name" value="LysR_HTH_N"/>
</dbReference>